<gene>
    <name evidence="3" type="ORF">SAMN05661093_08325</name>
</gene>
<dbReference type="Pfam" id="PF00067">
    <property type="entry name" value="p450"/>
    <property type="match status" value="1"/>
</dbReference>
<dbReference type="Gene3D" id="1.10.630.10">
    <property type="entry name" value="Cytochrome P450"/>
    <property type="match status" value="1"/>
</dbReference>
<dbReference type="InterPro" id="IPR017972">
    <property type="entry name" value="Cyt_P450_CS"/>
</dbReference>
<comment type="similarity">
    <text evidence="1 2">Belongs to the cytochrome P450 family.</text>
</comment>
<keyword evidence="4" id="KW-1185">Reference proteome</keyword>
<keyword evidence="2" id="KW-0560">Oxidoreductase</keyword>
<evidence type="ECO:0000256" key="2">
    <source>
        <dbReference type="RuleBase" id="RU000461"/>
    </source>
</evidence>
<keyword evidence="2" id="KW-0503">Monooxygenase</keyword>
<dbReference type="GO" id="GO:0020037">
    <property type="term" value="F:heme binding"/>
    <property type="evidence" value="ECO:0007669"/>
    <property type="project" value="InterPro"/>
</dbReference>
<dbReference type="PROSITE" id="PS00086">
    <property type="entry name" value="CYTOCHROME_P450"/>
    <property type="match status" value="1"/>
</dbReference>
<protein>
    <submittedName>
        <fullName evidence="3">Cytochrome P450</fullName>
    </submittedName>
</protein>
<dbReference type="GO" id="GO:0016705">
    <property type="term" value="F:oxidoreductase activity, acting on paired donors, with incorporation or reduction of molecular oxygen"/>
    <property type="evidence" value="ECO:0007669"/>
    <property type="project" value="InterPro"/>
</dbReference>
<sequence>MIKAADSRFRAVSADPSSFGLDLAALGRQHSTVFDEHMGALLVLRHQDVSAALRNHGTFSTSFYGVGPMASMMIAHGGAEHTRQRRIHNRFFSPAASARYAARIVPIAERTFERLAGRDRAELVEDALARYPMEVFLDLLGLPNDLGDQGLEWVRAIVTWAGSPMSEQVAAPGQRAFDELRAYCAELVAKQRENPSDNLLGEIVRAHLEESGFSVDACTVAVVSLLLGGLETTIQMLSATVASLLLNPDALERVRKDPALRDTAVDEAFRWANPSAGLYRLVTSDVRIGGTDVKAGDMVYLCIAAAHFDEQAYPQPEVFDLDRRGGQHLGFGLGPHYCVGAPLARIEVRAALDALLDRFPRIRLERPVEFSYGARGFVQHGTEELPVLLT</sequence>
<dbReference type="AlphaFoldDB" id="A0A1Y5Y1S9"/>
<keyword evidence="2" id="KW-0349">Heme</keyword>
<dbReference type="RefSeq" id="WP_084432832.1">
    <property type="nucleotide sequence ID" value="NZ_FWXV01000010.1"/>
</dbReference>
<dbReference type="GO" id="GO:0005506">
    <property type="term" value="F:iron ion binding"/>
    <property type="evidence" value="ECO:0007669"/>
    <property type="project" value="InterPro"/>
</dbReference>
<evidence type="ECO:0000256" key="1">
    <source>
        <dbReference type="ARBA" id="ARBA00010617"/>
    </source>
</evidence>
<dbReference type="InterPro" id="IPR036396">
    <property type="entry name" value="Cyt_P450_sf"/>
</dbReference>
<dbReference type="GO" id="GO:0004497">
    <property type="term" value="F:monooxygenase activity"/>
    <property type="evidence" value="ECO:0007669"/>
    <property type="project" value="UniProtKB-KW"/>
</dbReference>
<organism evidence="3 4">
    <name type="scientific">Kibdelosporangium aridum</name>
    <dbReference type="NCBI Taxonomy" id="2030"/>
    <lineage>
        <taxon>Bacteria</taxon>
        <taxon>Bacillati</taxon>
        <taxon>Actinomycetota</taxon>
        <taxon>Actinomycetes</taxon>
        <taxon>Pseudonocardiales</taxon>
        <taxon>Pseudonocardiaceae</taxon>
        <taxon>Kibdelosporangium</taxon>
    </lineage>
</organism>
<dbReference type="SUPFAM" id="SSF48264">
    <property type="entry name" value="Cytochrome P450"/>
    <property type="match status" value="1"/>
</dbReference>
<dbReference type="OrthoDB" id="9764248at2"/>
<dbReference type="InterPro" id="IPR002397">
    <property type="entry name" value="Cyt_P450_B"/>
</dbReference>
<dbReference type="Proteomes" id="UP000192674">
    <property type="component" value="Unassembled WGS sequence"/>
</dbReference>
<keyword evidence="2" id="KW-0408">Iron</keyword>
<dbReference type="PANTHER" id="PTHR46696">
    <property type="entry name" value="P450, PUTATIVE (EUROFUNG)-RELATED"/>
    <property type="match status" value="1"/>
</dbReference>
<dbReference type="EMBL" id="FWXV01000010">
    <property type="protein sequence ID" value="SMD24074.1"/>
    <property type="molecule type" value="Genomic_DNA"/>
</dbReference>
<accession>A0A1Y5Y1S9</accession>
<dbReference type="InterPro" id="IPR001128">
    <property type="entry name" value="Cyt_P450"/>
</dbReference>
<dbReference type="PANTHER" id="PTHR46696:SF3">
    <property type="entry name" value="PULCHERRIMINIC ACID SYNTHASE"/>
    <property type="match status" value="1"/>
</dbReference>
<evidence type="ECO:0000313" key="3">
    <source>
        <dbReference type="EMBL" id="SMD24074.1"/>
    </source>
</evidence>
<proteinExistence type="inferred from homology"/>
<keyword evidence="2" id="KW-0479">Metal-binding</keyword>
<dbReference type="PRINTS" id="PR00359">
    <property type="entry name" value="BP450"/>
</dbReference>
<name>A0A1Y5Y1S9_KIBAR</name>
<evidence type="ECO:0000313" key="4">
    <source>
        <dbReference type="Proteomes" id="UP000192674"/>
    </source>
</evidence>
<reference evidence="3 4" key="1">
    <citation type="submission" date="2017-04" db="EMBL/GenBank/DDBJ databases">
        <authorList>
            <person name="Afonso C.L."/>
            <person name="Miller P.J."/>
            <person name="Scott M.A."/>
            <person name="Spackman E."/>
            <person name="Goraichik I."/>
            <person name="Dimitrov K.M."/>
            <person name="Suarez D.L."/>
            <person name="Swayne D.E."/>
        </authorList>
    </citation>
    <scope>NUCLEOTIDE SEQUENCE [LARGE SCALE GENOMIC DNA]</scope>
    <source>
        <strain evidence="3 4">DSM 43828</strain>
    </source>
</reference>